<dbReference type="OrthoDB" id="10068793at2759"/>
<feature type="coiled-coil region" evidence="1">
    <location>
        <begin position="111"/>
        <end position="138"/>
    </location>
</feature>
<feature type="compositionally biased region" description="Polar residues" evidence="2">
    <location>
        <begin position="379"/>
        <end position="392"/>
    </location>
</feature>
<dbReference type="InterPro" id="IPR037291">
    <property type="entry name" value="DUF4139"/>
</dbReference>
<evidence type="ECO:0000256" key="2">
    <source>
        <dbReference type="SAM" id="MobiDB-lite"/>
    </source>
</evidence>
<reference evidence="5 6" key="1">
    <citation type="journal article" date="2018" name="IMA Fungus">
        <title>IMA Genome-F 9: Draft genome sequence of Annulohypoxylon stygium, Aspergillus mulundensis, Berkeleyomyces basicola (syn. Thielaviopsis basicola), Ceratocystis smalleyi, two Cercospora beticola strains, Coleophoma cylindrospora, Fusarium fracticaudum, Phialophora cf. hyalina, and Morchella septimelata.</title>
        <authorList>
            <person name="Wingfield B.D."/>
            <person name="Bills G.F."/>
            <person name="Dong Y."/>
            <person name="Huang W."/>
            <person name="Nel W.J."/>
            <person name="Swalarsk-Parry B.S."/>
            <person name="Vaghefi N."/>
            <person name="Wilken P.M."/>
            <person name="An Z."/>
            <person name="de Beer Z.W."/>
            <person name="De Vos L."/>
            <person name="Chen L."/>
            <person name="Duong T.A."/>
            <person name="Gao Y."/>
            <person name="Hammerbacher A."/>
            <person name="Kikkert J.R."/>
            <person name="Li Y."/>
            <person name="Li H."/>
            <person name="Li K."/>
            <person name="Li Q."/>
            <person name="Liu X."/>
            <person name="Ma X."/>
            <person name="Naidoo K."/>
            <person name="Pethybridge S.J."/>
            <person name="Sun J."/>
            <person name="Steenkamp E.T."/>
            <person name="van der Nest M.A."/>
            <person name="van Wyk S."/>
            <person name="Wingfield M.J."/>
            <person name="Xiong C."/>
            <person name="Yue Q."/>
            <person name="Zhang X."/>
        </authorList>
    </citation>
    <scope>NUCLEOTIDE SEQUENCE [LARGE SCALE GENOMIC DNA]</scope>
    <source>
        <strain evidence="5 6">BP6252</strain>
    </source>
</reference>
<proteinExistence type="predicted"/>
<evidence type="ECO:0000259" key="3">
    <source>
        <dbReference type="Pfam" id="PF13598"/>
    </source>
</evidence>
<feature type="domain" description="DUF4140" evidence="4">
    <location>
        <begin position="21"/>
        <end position="142"/>
    </location>
</feature>
<name>A0A3D8R690_9HELO</name>
<dbReference type="InterPro" id="IPR011935">
    <property type="entry name" value="CHP02231"/>
</dbReference>
<dbReference type="STRING" id="1849047.A0A3D8R690"/>
<dbReference type="Pfam" id="PF13600">
    <property type="entry name" value="DUF4140"/>
    <property type="match status" value="1"/>
</dbReference>
<dbReference type="PANTHER" id="PTHR31005:SF8">
    <property type="entry name" value="DUF4139 DOMAIN-CONTAINING PROTEIN"/>
    <property type="match status" value="1"/>
</dbReference>
<keyword evidence="1" id="KW-0175">Coiled coil</keyword>
<feature type="domain" description="DUF4139" evidence="3">
    <location>
        <begin position="292"/>
        <end position="723"/>
    </location>
</feature>
<dbReference type="Pfam" id="PF13598">
    <property type="entry name" value="DUF4139"/>
    <property type="match status" value="1"/>
</dbReference>
<evidence type="ECO:0000259" key="4">
    <source>
        <dbReference type="Pfam" id="PF13600"/>
    </source>
</evidence>
<evidence type="ECO:0000313" key="6">
    <source>
        <dbReference type="Proteomes" id="UP000256645"/>
    </source>
</evidence>
<evidence type="ECO:0000256" key="1">
    <source>
        <dbReference type="SAM" id="Coils"/>
    </source>
</evidence>
<evidence type="ECO:0000313" key="5">
    <source>
        <dbReference type="EMBL" id="RDW69324.1"/>
    </source>
</evidence>
<feature type="region of interest" description="Disordered" evidence="2">
    <location>
        <begin position="84"/>
        <end position="109"/>
    </location>
</feature>
<feature type="compositionally biased region" description="Acidic residues" evidence="2">
    <location>
        <begin position="91"/>
        <end position="105"/>
    </location>
</feature>
<dbReference type="PANTHER" id="PTHR31005">
    <property type="entry name" value="DUF4139 DOMAIN-CONTAINING PROTEIN"/>
    <property type="match status" value="1"/>
</dbReference>
<feature type="region of interest" description="Disordered" evidence="2">
    <location>
        <begin position="453"/>
        <end position="540"/>
    </location>
</feature>
<organism evidence="5 6">
    <name type="scientific">Coleophoma cylindrospora</name>
    <dbReference type="NCBI Taxonomy" id="1849047"/>
    <lineage>
        <taxon>Eukaryota</taxon>
        <taxon>Fungi</taxon>
        <taxon>Dikarya</taxon>
        <taxon>Ascomycota</taxon>
        <taxon>Pezizomycotina</taxon>
        <taxon>Leotiomycetes</taxon>
        <taxon>Helotiales</taxon>
        <taxon>Dermateaceae</taxon>
        <taxon>Coleophoma</taxon>
    </lineage>
</organism>
<feature type="compositionally biased region" description="Acidic residues" evidence="2">
    <location>
        <begin position="519"/>
        <end position="528"/>
    </location>
</feature>
<dbReference type="AlphaFoldDB" id="A0A3D8R690"/>
<dbReference type="Proteomes" id="UP000256645">
    <property type="component" value="Unassembled WGS sequence"/>
</dbReference>
<evidence type="ECO:0008006" key="7">
    <source>
        <dbReference type="Google" id="ProtNLM"/>
    </source>
</evidence>
<dbReference type="EMBL" id="PDLM01000009">
    <property type="protein sequence ID" value="RDW69324.1"/>
    <property type="molecule type" value="Genomic_DNA"/>
</dbReference>
<comment type="caution">
    <text evidence="5">The sequence shown here is derived from an EMBL/GenBank/DDBJ whole genome shotgun (WGS) entry which is preliminary data.</text>
</comment>
<feature type="compositionally biased region" description="Low complexity" evidence="2">
    <location>
        <begin position="455"/>
        <end position="485"/>
    </location>
</feature>
<gene>
    <name evidence="5" type="ORF">BP6252_08344</name>
</gene>
<keyword evidence="6" id="KW-1185">Reference proteome</keyword>
<sequence length="818" mass="89559">MAIDTSHKQEFRIRNLDTRSVILYPNRAQIIRDIKGITLKPGANQIIIDGLAPTVDKHSIKVEGTGAATITDLAVDYLPNREHYEDIYPSDSDDDDSDEDDDSSDNESAAVKAITEKIRQLNRDLADEKEKADSATSRLALLDNYSHSVKNDRPSDLDTVLKLYRDEREKVYAEHSNSTSKSNEIQVQINKTLQEQRKALNAATKAKLKSRKEKIKLQEKKTRQKAEIAKEKARIKRERESFWARDVYRITVTLEPASYTPGSSRRSSMDSDTLVKLAPESPGKIEAGELNLTLSYVTYEAFWSPRYDLSLDTLKNSGILDYGAELVNTTSEIWRDAKVILSTSQTTFSGLSETIPTLHPWHVRLVKLGYRDNHGGLFSQSEMASNSQQKAIETSRRSKPRHEMFGRDISRNVFGNPQAFVPHAPTVNQAPVAYGAATGSLFGNASAGGLFGSSQAAPQQMQQMQRMQQMQQMPQMKQQRMQQQQATGFGSTGHATSSLFGSAAPQAQPQALHSHGGIDEDEDEDEDEAPRRSAAAFDYTSTLVEPTPQLQFEEGAWEESGMTTTYDVPGLKTIEPSNSTVKHKIAKIEFKKIVFSHIIIGKLRQVAFLKARVCNSSKITLLKGPLGLTLDGSFLGQGLFPRCSSGESFSLPLGVDPAITVGYPKPTIQRSQSGIFSKEDSNIFNRTVIITNTKPNSAVDITVLDQVPISEDERLKIDIAFPRGLKIGGDKIKTGASSGTATSPSSALVNQAAGARASVHGLSSNGKEVGPGKWGTAEATAKKNGEVAWNVKLNPGQGVKLVLEYEASFPAGESIAGA</sequence>
<feature type="region of interest" description="Disordered" evidence="2">
    <location>
        <begin position="379"/>
        <end position="400"/>
    </location>
</feature>
<protein>
    <recommendedName>
        <fullName evidence="7">Mucoidy inhibitor-like protein</fullName>
    </recommendedName>
</protein>
<feature type="compositionally biased region" description="Polar residues" evidence="2">
    <location>
        <begin position="486"/>
        <end position="511"/>
    </location>
</feature>
<accession>A0A3D8R690</accession>
<dbReference type="InterPro" id="IPR025554">
    <property type="entry name" value="DUF4140"/>
</dbReference>
<feature type="coiled-coil region" evidence="1">
    <location>
        <begin position="205"/>
        <end position="241"/>
    </location>
</feature>